<dbReference type="EMBL" id="AP013035">
    <property type="protein sequence ID" value="BAT71679.1"/>
    <property type="molecule type" value="Genomic_DNA"/>
</dbReference>
<dbReference type="Gene3D" id="3.40.50.2020">
    <property type="match status" value="1"/>
</dbReference>
<dbReference type="GO" id="GO:0006355">
    <property type="term" value="P:regulation of DNA-templated transcription"/>
    <property type="evidence" value="ECO:0007669"/>
    <property type="project" value="UniProtKB-UniRule"/>
</dbReference>
<evidence type="ECO:0000256" key="2">
    <source>
        <dbReference type="ARBA" id="ARBA00023015"/>
    </source>
</evidence>
<dbReference type="SUPFAM" id="SSF53271">
    <property type="entry name" value="PRTase-like"/>
    <property type="match status" value="1"/>
</dbReference>
<evidence type="ECO:0000313" key="7">
    <source>
        <dbReference type="Proteomes" id="UP000063234"/>
    </source>
</evidence>
<keyword evidence="7" id="KW-1185">Reference proteome</keyword>
<feature type="domain" description="Phosphoribosyltransferase" evidence="5">
    <location>
        <begin position="12"/>
        <end position="155"/>
    </location>
</feature>
<dbReference type="GO" id="GO:0004845">
    <property type="term" value="F:uracil phosphoribosyltransferase activity"/>
    <property type="evidence" value="ECO:0007669"/>
    <property type="project" value="UniProtKB-UniRule"/>
</dbReference>
<dbReference type="HAMAP" id="MF_01219">
    <property type="entry name" value="PyrR"/>
    <property type="match status" value="1"/>
</dbReference>
<name>A0A0S3QTM3_THET7</name>
<evidence type="ECO:0000259" key="5">
    <source>
        <dbReference type="Pfam" id="PF00156"/>
    </source>
</evidence>
<keyword evidence="2 4" id="KW-0805">Transcription regulation</keyword>
<reference evidence="7" key="1">
    <citation type="journal article" date="2018" name="Science">
        <title>A primordial and reversible TCA cycle in a facultatively chemolithoautotrophic thermophile.</title>
        <authorList>
            <person name="Nunoura T."/>
            <person name="Chikaraishi Y."/>
            <person name="Izaki R."/>
            <person name="Suwa T."/>
            <person name="Sato T."/>
            <person name="Harada T."/>
            <person name="Mori K."/>
            <person name="Kato Y."/>
            <person name="Miyazaki M."/>
            <person name="Shimamura S."/>
            <person name="Yanagawa K."/>
            <person name="Shuto A."/>
            <person name="Ohkouchi N."/>
            <person name="Fujita N."/>
            <person name="Takaki Y."/>
            <person name="Atomi H."/>
            <person name="Takai K."/>
        </authorList>
    </citation>
    <scope>NUCLEOTIDE SEQUENCE [LARGE SCALE GENOMIC DNA]</scope>
    <source>
        <strain evidence="7">DSM 17441 / JCM 13301 / NBRC 103674 / ABI70S6</strain>
    </source>
</reference>
<sequence length="180" mass="20113">MKIKKILMTPDEIERTLNRMAHEIVERNKGVDDVCLIGIRRRGDILAERLAKILKNIEKKDVPVGALDITLYRDDLSLLSSAPIVRKSNIPCDVNDKKIIIVDDVIFTGRTVRAAIDAIMDYGRPKSIQLAVLIDRGHRELPIHPDYVGKVIPTSRDENVAVFLKEIDNEEGVAIVAGGQ</sequence>
<keyword evidence="4 6" id="KW-0808">Transferase</keyword>
<comment type="function">
    <text evidence="4">Also displays a weak uracil phosphoribosyltransferase activity which is not physiologically significant.</text>
</comment>
<dbReference type="EC" id="2.4.2.9" evidence="4"/>
<dbReference type="OrthoDB" id="9802227at2"/>
<dbReference type="PANTHER" id="PTHR11608">
    <property type="entry name" value="BIFUNCTIONAL PROTEIN PYRR"/>
    <property type="match status" value="1"/>
</dbReference>
<keyword evidence="3 4" id="KW-0804">Transcription</keyword>
<feature type="short sequence motif" description="PRPP-binding" evidence="4">
    <location>
        <begin position="99"/>
        <end position="111"/>
    </location>
</feature>
<dbReference type="NCBIfam" id="NF003549">
    <property type="entry name" value="PRK05205.1-5"/>
    <property type="match status" value="1"/>
</dbReference>
<dbReference type="PANTHER" id="PTHR11608:SF0">
    <property type="entry name" value="BIFUNCTIONAL PROTEIN PYRR"/>
    <property type="match status" value="1"/>
</dbReference>
<comment type="similarity">
    <text evidence="1 4">Belongs to the purine/pyrimidine phosphoribosyltransferase family. PyrR subfamily.</text>
</comment>
<dbReference type="Pfam" id="PF00156">
    <property type="entry name" value="Pribosyltran"/>
    <property type="match status" value="1"/>
</dbReference>
<dbReference type="PATRIC" id="fig|1298851.3.peg.916"/>
<comment type="catalytic activity">
    <reaction evidence="4">
        <text>UMP + diphosphate = 5-phospho-alpha-D-ribose 1-diphosphate + uracil</text>
        <dbReference type="Rhea" id="RHEA:13017"/>
        <dbReference type="ChEBI" id="CHEBI:17568"/>
        <dbReference type="ChEBI" id="CHEBI:33019"/>
        <dbReference type="ChEBI" id="CHEBI:57865"/>
        <dbReference type="ChEBI" id="CHEBI:58017"/>
        <dbReference type="EC" id="2.4.2.9"/>
    </reaction>
</comment>
<protein>
    <recommendedName>
        <fullName evidence="4">Bifunctional protein PyrR</fullName>
    </recommendedName>
    <domain>
        <recommendedName>
            <fullName evidence="4">Pyrimidine operon regulatory protein</fullName>
        </recommendedName>
    </domain>
    <domain>
        <recommendedName>
            <fullName evidence="4">Uracil phosphoribosyltransferase</fullName>
            <shortName evidence="4">UPRTase</shortName>
            <ecNumber evidence="4">2.4.2.9</ecNumber>
        </recommendedName>
    </domain>
</protein>
<dbReference type="InterPro" id="IPR023050">
    <property type="entry name" value="PyrR"/>
</dbReference>
<gene>
    <name evidence="4 6" type="primary">pyrR</name>
    <name evidence="6" type="ORF">TST_0879</name>
</gene>
<keyword evidence="4 6" id="KW-0328">Glycosyltransferase</keyword>
<evidence type="ECO:0000313" key="6">
    <source>
        <dbReference type="EMBL" id="BAT71679.1"/>
    </source>
</evidence>
<dbReference type="STRING" id="1298851.TST_0879"/>
<dbReference type="RefSeq" id="WP_068549677.1">
    <property type="nucleotide sequence ID" value="NZ_AP013035.1"/>
</dbReference>
<dbReference type="AlphaFoldDB" id="A0A0S3QTM3"/>
<dbReference type="CDD" id="cd06223">
    <property type="entry name" value="PRTases_typeI"/>
    <property type="match status" value="1"/>
</dbReference>
<dbReference type="InterPro" id="IPR029057">
    <property type="entry name" value="PRTase-like"/>
</dbReference>
<proteinExistence type="inferred from homology"/>
<evidence type="ECO:0000256" key="3">
    <source>
        <dbReference type="ARBA" id="ARBA00023163"/>
    </source>
</evidence>
<dbReference type="KEGG" id="ttk:TST_0879"/>
<accession>A0A0S3QTM3</accession>
<evidence type="ECO:0000256" key="1">
    <source>
        <dbReference type="ARBA" id="ARBA00005565"/>
    </source>
</evidence>
<dbReference type="InterPro" id="IPR050137">
    <property type="entry name" value="PyrR_bifunctional"/>
</dbReference>
<evidence type="ECO:0000256" key="4">
    <source>
        <dbReference type="HAMAP-Rule" id="MF_01219"/>
    </source>
</evidence>
<dbReference type="Proteomes" id="UP000063234">
    <property type="component" value="Chromosome"/>
</dbReference>
<dbReference type="InterPro" id="IPR000836">
    <property type="entry name" value="PRTase_dom"/>
</dbReference>
<comment type="function">
    <text evidence="4">Regulates the transcription of the pyrimidine nucleotide (pyr) operon in response to exogenous pyrimidines.</text>
</comment>
<organism evidence="6 7">
    <name type="scientific">Thermosulfidibacter takaii (strain DSM 17441 / JCM 13301 / NBRC 103674 / ABI70S6)</name>
    <dbReference type="NCBI Taxonomy" id="1298851"/>
    <lineage>
        <taxon>Bacteria</taxon>
        <taxon>Pseudomonadati</taxon>
        <taxon>Thermosulfidibacterota</taxon>
        <taxon>Thermosulfidibacteria</taxon>
        <taxon>Thermosulfidibacterales</taxon>
        <taxon>Thermosulfidibacteraceae</taxon>
    </lineage>
</organism>
<dbReference type="FunFam" id="3.40.50.2020:FF:000020">
    <property type="entry name" value="Bifunctional protein PyrR"/>
    <property type="match status" value="1"/>
</dbReference>
<dbReference type="NCBIfam" id="NF003545">
    <property type="entry name" value="PRK05205.1-1"/>
    <property type="match status" value="1"/>
</dbReference>